<dbReference type="PANTHER" id="PTHR30511:SF0">
    <property type="entry name" value="ALANINE RACEMASE, CATABOLIC-RELATED"/>
    <property type="match status" value="1"/>
</dbReference>
<accession>A0ABU6JDU5</accession>
<organism evidence="6 7">
    <name type="scientific">Noviherbaspirillum album</name>
    <dbReference type="NCBI Taxonomy" id="3080276"/>
    <lineage>
        <taxon>Bacteria</taxon>
        <taxon>Pseudomonadati</taxon>
        <taxon>Pseudomonadota</taxon>
        <taxon>Betaproteobacteria</taxon>
        <taxon>Burkholderiales</taxon>
        <taxon>Oxalobacteraceae</taxon>
        <taxon>Noviherbaspirillum</taxon>
    </lineage>
</organism>
<comment type="caution">
    <text evidence="6">The sequence shown here is derived from an EMBL/GenBank/DDBJ whole genome shotgun (WGS) entry which is preliminary data.</text>
</comment>
<dbReference type="Pfam" id="PF00842">
    <property type="entry name" value="Ala_racemase_C"/>
    <property type="match status" value="1"/>
</dbReference>
<gene>
    <name evidence="6" type="primary">alr</name>
    <name evidence="6" type="ORF">RY831_21885</name>
</gene>
<keyword evidence="7" id="KW-1185">Reference proteome</keyword>
<proteinExistence type="inferred from homology"/>
<dbReference type="PROSITE" id="PS00395">
    <property type="entry name" value="ALANINE_RACEMASE"/>
    <property type="match status" value="1"/>
</dbReference>
<feature type="active site" description="Proton acceptor; specific for L-alanine" evidence="4">
    <location>
        <position position="255"/>
    </location>
</feature>
<dbReference type="Gene3D" id="2.40.37.10">
    <property type="entry name" value="Lyase, Ornithine Decarboxylase, Chain A, domain 1"/>
    <property type="match status" value="1"/>
</dbReference>
<dbReference type="NCBIfam" id="TIGR00492">
    <property type="entry name" value="alr"/>
    <property type="match status" value="1"/>
</dbReference>
<feature type="domain" description="Alanine racemase C-terminal" evidence="5">
    <location>
        <begin position="234"/>
        <end position="358"/>
    </location>
</feature>
<dbReference type="GO" id="GO:0008784">
    <property type="term" value="F:alanine racemase activity"/>
    <property type="evidence" value="ECO:0007669"/>
    <property type="project" value="UniProtKB-EC"/>
</dbReference>
<dbReference type="PANTHER" id="PTHR30511">
    <property type="entry name" value="ALANINE RACEMASE"/>
    <property type="match status" value="1"/>
</dbReference>
<sequence>MPRPIVARIHPAAMRHNLSIAKQLAPRSRVWAVVKANAYGHGLSRAMQAFDAAEGLALIEVDAALRLRDMGWSKPVLLLEGFFDESDLPELAAREIEFTIHCCEQIDMLQKASLDKQVDVHLKMNSGMNRLGFKPDEFRAAYLRLQAIPAVRSITLMMHFANADDASNTAMPMAEQVRRFEAASAGLEGRRSLANSAAVLSHPEVAADWVRPGIMLYGGTPGGKTAVQFGLQPAMTLESEIIGVQRIQAGDAVGYGSRFVADKAMIIGVVAGGYADGYPRHAPAGTPVMVAGNRTRLVGRVSMDMITVDLTELPDAGFGSKVELWGRHVSIDEVADAAGTIGYELMCALAPRVPVIEA</sequence>
<evidence type="ECO:0000313" key="7">
    <source>
        <dbReference type="Proteomes" id="UP001352263"/>
    </source>
</evidence>
<keyword evidence="3 4" id="KW-0413">Isomerase</keyword>
<dbReference type="Pfam" id="PF01168">
    <property type="entry name" value="Ala_racemase_N"/>
    <property type="match status" value="1"/>
</dbReference>
<name>A0ABU6JDU5_9BURK</name>
<feature type="binding site" evidence="4">
    <location>
        <position position="303"/>
    </location>
    <ligand>
        <name>substrate</name>
    </ligand>
</feature>
<dbReference type="SUPFAM" id="SSF50621">
    <property type="entry name" value="Alanine racemase C-terminal domain-like"/>
    <property type="match status" value="1"/>
</dbReference>
<comment type="function">
    <text evidence="4">Catalyzes the interconversion of L-alanine and D-alanine. May also act on other amino acids.</text>
</comment>
<dbReference type="EC" id="5.1.1.1" evidence="4"/>
<dbReference type="InterPro" id="IPR020622">
    <property type="entry name" value="Ala_racemase_pyridoxalP-BS"/>
</dbReference>
<dbReference type="RefSeq" id="WP_326508508.1">
    <property type="nucleotide sequence ID" value="NZ_JAWIIV010000022.1"/>
</dbReference>
<comment type="pathway">
    <text evidence="4">Amino-acid biosynthesis; D-alanine biosynthesis; D-alanine from L-alanine: step 1/1.</text>
</comment>
<reference evidence="6 7" key="1">
    <citation type="submission" date="2023-10" db="EMBL/GenBank/DDBJ databases">
        <title>Noviherbaspirillum sp. CPCC 100848 genome assembly.</title>
        <authorList>
            <person name="Li X.Y."/>
            <person name="Fang X.M."/>
        </authorList>
    </citation>
    <scope>NUCLEOTIDE SEQUENCE [LARGE SCALE GENOMIC DNA]</scope>
    <source>
        <strain evidence="6 7">CPCC 100848</strain>
    </source>
</reference>
<dbReference type="InterPro" id="IPR001608">
    <property type="entry name" value="Ala_racemase_N"/>
</dbReference>
<protein>
    <recommendedName>
        <fullName evidence="4">Alanine racemase</fullName>
        <ecNumber evidence="4">5.1.1.1</ecNumber>
    </recommendedName>
</protein>
<evidence type="ECO:0000256" key="1">
    <source>
        <dbReference type="ARBA" id="ARBA00001933"/>
    </source>
</evidence>
<dbReference type="CDD" id="cd06827">
    <property type="entry name" value="PLPDE_III_AR_proteobact"/>
    <property type="match status" value="1"/>
</dbReference>
<dbReference type="InterPro" id="IPR009006">
    <property type="entry name" value="Ala_racemase/Decarboxylase_C"/>
</dbReference>
<dbReference type="SMART" id="SM01005">
    <property type="entry name" value="Ala_racemase_C"/>
    <property type="match status" value="1"/>
</dbReference>
<dbReference type="InterPro" id="IPR011079">
    <property type="entry name" value="Ala_racemase_C"/>
</dbReference>
<dbReference type="PRINTS" id="PR00992">
    <property type="entry name" value="ALARACEMASE"/>
</dbReference>
<dbReference type="InterPro" id="IPR029066">
    <property type="entry name" value="PLP-binding_barrel"/>
</dbReference>
<feature type="modified residue" description="N6-(pyridoxal phosphate)lysine" evidence="4">
    <location>
        <position position="35"/>
    </location>
</feature>
<dbReference type="Gene3D" id="3.20.20.10">
    <property type="entry name" value="Alanine racemase"/>
    <property type="match status" value="1"/>
</dbReference>
<dbReference type="Proteomes" id="UP001352263">
    <property type="component" value="Unassembled WGS sequence"/>
</dbReference>
<dbReference type="HAMAP" id="MF_01201">
    <property type="entry name" value="Ala_racemase"/>
    <property type="match status" value="1"/>
</dbReference>
<dbReference type="EMBL" id="JAWIIV010000022">
    <property type="protein sequence ID" value="MEC4721824.1"/>
    <property type="molecule type" value="Genomic_DNA"/>
</dbReference>
<feature type="binding site" evidence="4">
    <location>
        <position position="130"/>
    </location>
    <ligand>
        <name>substrate</name>
    </ligand>
</feature>
<comment type="catalytic activity">
    <reaction evidence="4">
        <text>L-alanine = D-alanine</text>
        <dbReference type="Rhea" id="RHEA:20249"/>
        <dbReference type="ChEBI" id="CHEBI:57416"/>
        <dbReference type="ChEBI" id="CHEBI:57972"/>
        <dbReference type="EC" id="5.1.1.1"/>
    </reaction>
</comment>
<feature type="active site" description="Proton acceptor; specific for D-alanine" evidence="4">
    <location>
        <position position="35"/>
    </location>
</feature>
<comment type="similarity">
    <text evidence="4">Belongs to the alanine racemase family.</text>
</comment>
<dbReference type="SUPFAM" id="SSF51419">
    <property type="entry name" value="PLP-binding barrel"/>
    <property type="match status" value="1"/>
</dbReference>
<keyword evidence="2 4" id="KW-0663">Pyridoxal phosphate</keyword>
<evidence type="ECO:0000256" key="3">
    <source>
        <dbReference type="ARBA" id="ARBA00023235"/>
    </source>
</evidence>
<evidence type="ECO:0000313" key="6">
    <source>
        <dbReference type="EMBL" id="MEC4721824.1"/>
    </source>
</evidence>
<evidence type="ECO:0000256" key="2">
    <source>
        <dbReference type="ARBA" id="ARBA00022898"/>
    </source>
</evidence>
<comment type="cofactor">
    <cofactor evidence="1 4">
        <name>pyridoxal 5'-phosphate</name>
        <dbReference type="ChEBI" id="CHEBI:597326"/>
    </cofactor>
</comment>
<evidence type="ECO:0000259" key="5">
    <source>
        <dbReference type="SMART" id="SM01005"/>
    </source>
</evidence>
<evidence type="ECO:0000256" key="4">
    <source>
        <dbReference type="HAMAP-Rule" id="MF_01201"/>
    </source>
</evidence>
<dbReference type="InterPro" id="IPR000821">
    <property type="entry name" value="Ala_racemase"/>
</dbReference>